<dbReference type="AlphaFoldDB" id="A0A9P7BWI5"/>
<dbReference type="GO" id="GO:0005737">
    <property type="term" value="C:cytoplasm"/>
    <property type="evidence" value="ECO:0007669"/>
    <property type="project" value="UniProtKB-ARBA"/>
</dbReference>
<reference evidence="8" key="1">
    <citation type="journal article" date="2020" name="Microb. Genom.">
        <title>Genetic diversity of clinical and environmental Mucorales isolates obtained from an investigation of mucormycosis cases among solid organ transplant recipients.</title>
        <authorList>
            <person name="Nguyen M.H."/>
            <person name="Kaul D."/>
            <person name="Muto C."/>
            <person name="Cheng S.J."/>
            <person name="Richter R.A."/>
            <person name="Bruno V.M."/>
            <person name="Liu G."/>
            <person name="Beyhan S."/>
            <person name="Sundermann A.J."/>
            <person name="Mounaud S."/>
            <person name="Pasculle A.W."/>
            <person name="Nierman W.C."/>
            <person name="Driscoll E."/>
            <person name="Cumbie R."/>
            <person name="Clancy C.J."/>
            <person name="Dupont C.L."/>
        </authorList>
    </citation>
    <scope>NUCLEOTIDE SEQUENCE</scope>
    <source>
        <strain evidence="8">GL11</strain>
    </source>
</reference>
<dbReference type="Proteomes" id="UP000716291">
    <property type="component" value="Unassembled WGS sequence"/>
</dbReference>
<evidence type="ECO:0000313" key="9">
    <source>
        <dbReference type="Proteomes" id="UP000716291"/>
    </source>
</evidence>
<keyword evidence="3" id="KW-0597">Phosphoprotein</keyword>
<evidence type="ECO:0000256" key="5">
    <source>
        <dbReference type="ARBA" id="ARBA00023212"/>
    </source>
</evidence>
<evidence type="ECO:0000256" key="4">
    <source>
        <dbReference type="ARBA" id="ARBA00023054"/>
    </source>
</evidence>
<evidence type="ECO:0000256" key="2">
    <source>
        <dbReference type="ARBA" id="ARBA00022490"/>
    </source>
</evidence>
<dbReference type="EMBL" id="JAANQT010000093">
    <property type="protein sequence ID" value="KAG1314694.1"/>
    <property type="molecule type" value="Genomic_DNA"/>
</dbReference>
<keyword evidence="9" id="KW-1185">Reference proteome</keyword>
<comment type="caution">
    <text evidence="8">The sequence shown here is derived from an EMBL/GenBank/DDBJ whole genome shotgun (WGS) entry which is preliminary data.</text>
</comment>
<accession>A0A9P7BWI5</accession>
<dbReference type="Pfam" id="PF10495">
    <property type="entry name" value="PACT_coil_coil"/>
    <property type="match status" value="1"/>
</dbReference>
<dbReference type="InterPro" id="IPR019528">
    <property type="entry name" value="PACT_domain"/>
</dbReference>
<keyword evidence="4 6" id="KW-0175">Coiled coil</keyword>
<evidence type="ECO:0000313" key="8">
    <source>
        <dbReference type="EMBL" id="KAG1314694.1"/>
    </source>
</evidence>
<protein>
    <recommendedName>
        <fullName evidence="7">Pericentrin/AKAP-450 centrosomal targeting domain-containing protein</fullName>
    </recommendedName>
</protein>
<feature type="coiled-coil region" evidence="6">
    <location>
        <begin position="41"/>
        <end position="107"/>
    </location>
</feature>
<keyword evidence="5" id="KW-0206">Cytoskeleton</keyword>
<keyword evidence="2" id="KW-0963">Cytoplasm</keyword>
<evidence type="ECO:0000259" key="7">
    <source>
        <dbReference type="Pfam" id="PF10495"/>
    </source>
</evidence>
<sequence length="173" mass="20926">MDRFVDPPRTLYDEIGEQEQDVFITVKSAEEHIEKDWNIIVMQLQQQNESLMQTLQETTNDLEKSRHEKKELEYFIEQQMNMHEQTVEELNDKINQLEEKFIIIQEQKSNETILDLIYQKNYLMLENDRLKESEARLLKHVNVQPLQQKSQLSRWRSTTYALIAVQRFQKLIQ</sequence>
<evidence type="ECO:0000256" key="3">
    <source>
        <dbReference type="ARBA" id="ARBA00022553"/>
    </source>
</evidence>
<feature type="domain" description="Pericentrin/AKAP-450 centrosomal targeting" evidence="7">
    <location>
        <begin position="115"/>
        <end position="171"/>
    </location>
</feature>
<dbReference type="GO" id="GO:0005815">
    <property type="term" value="C:microtubule organizing center"/>
    <property type="evidence" value="ECO:0007669"/>
    <property type="project" value="UniProtKB-SubCell"/>
</dbReference>
<gene>
    <name evidence="8" type="ORF">G6F64_001267</name>
</gene>
<comment type="subcellular location">
    <subcellularLocation>
        <location evidence="1">Cytoplasm</location>
        <location evidence="1">Cytoskeleton</location>
        <location evidence="1">Microtubule organizing center</location>
    </subcellularLocation>
</comment>
<proteinExistence type="predicted"/>
<name>A0A9P7BWI5_RHIOR</name>
<dbReference type="OrthoDB" id="2020852at2759"/>
<evidence type="ECO:0000256" key="6">
    <source>
        <dbReference type="SAM" id="Coils"/>
    </source>
</evidence>
<evidence type="ECO:0000256" key="1">
    <source>
        <dbReference type="ARBA" id="ARBA00004267"/>
    </source>
</evidence>
<organism evidence="8 9">
    <name type="scientific">Rhizopus oryzae</name>
    <name type="common">Mucormycosis agent</name>
    <name type="synonym">Rhizopus arrhizus var. delemar</name>
    <dbReference type="NCBI Taxonomy" id="64495"/>
    <lineage>
        <taxon>Eukaryota</taxon>
        <taxon>Fungi</taxon>
        <taxon>Fungi incertae sedis</taxon>
        <taxon>Mucoromycota</taxon>
        <taxon>Mucoromycotina</taxon>
        <taxon>Mucoromycetes</taxon>
        <taxon>Mucorales</taxon>
        <taxon>Mucorineae</taxon>
        <taxon>Rhizopodaceae</taxon>
        <taxon>Rhizopus</taxon>
    </lineage>
</organism>